<evidence type="ECO:0000256" key="1">
    <source>
        <dbReference type="SAM" id="Coils"/>
    </source>
</evidence>
<dbReference type="AlphaFoldDB" id="A0A640WJI1"/>
<feature type="compositionally biased region" description="Basic and acidic residues" evidence="2">
    <location>
        <begin position="228"/>
        <end position="239"/>
    </location>
</feature>
<dbReference type="EMBL" id="VTPX01000001">
    <property type="protein sequence ID" value="KAA0020754.1"/>
    <property type="molecule type" value="Genomic_DNA"/>
</dbReference>
<dbReference type="RefSeq" id="WP_149433874.1">
    <property type="nucleotide sequence ID" value="NZ_VTPX01000001.1"/>
</dbReference>
<gene>
    <name evidence="3" type="ORF">F0A16_02905</name>
</gene>
<evidence type="ECO:0000256" key="2">
    <source>
        <dbReference type="SAM" id="MobiDB-lite"/>
    </source>
</evidence>
<organism evidence="3 4">
    <name type="scientific">Salinicola corii</name>
    <dbReference type="NCBI Taxonomy" id="2606937"/>
    <lineage>
        <taxon>Bacteria</taxon>
        <taxon>Pseudomonadati</taxon>
        <taxon>Pseudomonadota</taxon>
        <taxon>Gammaproteobacteria</taxon>
        <taxon>Oceanospirillales</taxon>
        <taxon>Halomonadaceae</taxon>
        <taxon>Salinicola</taxon>
    </lineage>
</organism>
<feature type="coiled-coil region" evidence="1">
    <location>
        <begin position="93"/>
        <end position="120"/>
    </location>
</feature>
<accession>A0A640WJI1</accession>
<keyword evidence="4" id="KW-1185">Reference proteome</keyword>
<evidence type="ECO:0000313" key="4">
    <source>
        <dbReference type="Proteomes" id="UP000466024"/>
    </source>
</evidence>
<evidence type="ECO:0000313" key="3">
    <source>
        <dbReference type="EMBL" id="KAA0020754.1"/>
    </source>
</evidence>
<reference evidence="3 4" key="1">
    <citation type="submission" date="2019-08" db="EMBL/GenBank/DDBJ databases">
        <title>Bioinformatics analysis of the strain L3 and L5.</title>
        <authorList>
            <person name="Li X."/>
        </authorList>
    </citation>
    <scope>NUCLEOTIDE SEQUENCE [LARGE SCALE GENOMIC DNA]</scope>
    <source>
        <strain evidence="3 4">L3</strain>
    </source>
</reference>
<feature type="region of interest" description="Disordered" evidence="2">
    <location>
        <begin position="228"/>
        <end position="285"/>
    </location>
</feature>
<dbReference type="Proteomes" id="UP000466024">
    <property type="component" value="Unassembled WGS sequence"/>
</dbReference>
<name>A0A640WJI1_9GAMM</name>
<comment type="caution">
    <text evidence="3">The sequence shown here is derived from an EMBL/GenBank/DDBJ whole genome shotgun (WGS) entry which is preliminary data.</text>
</comment>
<keyword evidence="1" id="KW-0175">Coiled coil</keyword>
<proteinExistence type="predicted"/>
<protein>
    <submittedName>
        <fullName evidence="3">Uncharacterized protein</fullName>
    </submittedName>
</protein>
<sequence>MADTAENMEQQEPYSNELIELTRVDQALAELRAKHGNVPDYTTAEGYKAGKASIKELTGYRTGTDKARLAITKPHREFIERVNNYGKSLIAEIEKLEQPHRDAKQVVDEAEQRKKEERIARLRQRIAREITSYLDTAQGLDSSALAELYDQAQGIDTGDYFDVTQEAEDERARVINEISAMHDAAVQREQLAAEQAAIEAEHRRLREENERQEADRAELEELRRFKAEQEAQAARKESDPTPEPTLAAPWPREPAISQDERTEAETSWADEEEWAATAASGSESNWDAARADLIDAGLDWQSAETAVQAIFDGAVRHVAFDSGE</sequence>